<dbReference type="OrthoDB" id="5410365at2759"/>
<keyword evidence="4" id="KW-1185">Reference proteome</keyword>
<reference evidence="2 5" key="2">
    <citation type="submission" date="2017-02" db="EMBL/GenBank/DDBJ databases">
        <title>Genomes of Trichoderma spp. with biocontrol activity.</title>
        <authorList>
            <person name="Gardiner D."/>
            <person name="Kazan K."/>
            <person name="Vos C."/>
            <person name="Harvey P."/>
        </authorList>
    </citation>
    <scope>NUCLEOTIDE SEQUENCE [LARGE SCALE GENOMIC DNA]</scope>
    <source>
        <strain evidence="2 5">A5MH</strain>
    </source>
</reference>
<organism evidence="3 4">
    <name type="scientific">Trichoderma gamsii</name>
    <dbReference type="NCBI Taxonomy" id="398673"/>
    <lineage>
        <taxon>Eukaryota</taxon>
        <taxon>Fungi</taxon>
        <taxon>Dikarya</taxon>
        <taxon>Ascomycota</taxon>
        <taxon>Pezizomycotina</taxon>
        <taxon>Sordariomycetes</taxon>
        <taxon>Hypocreomycetidae</taxon>
        <taxon>Hypocreales</taxon>
        <taxon>Hypocreaceae</taxon>
        <taxon>Trichoderma</taxon>
    </lineage>
</organism>
<dbReference type="Proteomes" id="UP000054821">
    <property type="component" value="Unassembled WGS sequence"/>
</dbReference>
<dbReference type="Proteomes" id="UP000236546">
    <property type="component" value="Unassembled WGS sequence"/>
</dbReference>
<accession>A0A0W7VAF0</accession>
<name>A0A0W7VAF0_9HYPO</name>
<evidence type="ECO:0000313" key="4">
    <source>
        <dbReference type="Proteomes" id="UP000054821"/>
    </source>
</evidence>
<evidence type="ECO:0000256" key="1">
    <source>
        <dbReference type="SAM" id="MobiDB-lite"/>
    </source>
</evidence>
<dbReference type="EMBL" id="JPDN02000018">
    <property type="protein sequence ID" value="PON25395.1"/>
    <property type="molecule type" value="Genomic_DNA"/>
</dbReference>
<proteinExistence type="predicted"/>
<evidence type="ECO:0000313" key="5">
    <source>
        <dbReference type="Proteomes" id="UP000236546"/>
    </source>
</evidence>
<dbReference type="EMBL" id="MTYH01000068">
    <property type="protein sequence ID" value="PNP40608.1"/>
    <property type="molecule type" value="Genomic_DNA"/>
</dbReference>
<dbReference type="AlphaFoldDB" id="A0A0W7VAF0"/>
<protein>
    <submittedName>
        <fullName evidence="3">Uncharacterized protein</fullName>
    </submittedName>
</protein>
<evidence type="ECO:0000313" key="2">
    <source>
        <dbReference type="EMBL" id="PNP40608.1"/>
    </source>
</evidence>
<feature type="region of interest" description="Disordered" evidence="1">
    <location>
        <begin position="252"/>
        <end position="271"/>
    </location>
</feature>
<dbReference type="RefSeq" id="XP_018656331.1">
    <property type="nucleotide sequence ID" value="XM_018810438.1"/>
</dbReference>
<gene>
    <name evidence="3" type="ORF">TGAM01_v205689</name>
    <name evidence="2" type="ORF">TGAMA5MH_07605</name>
</gene>
<comment type="caution">
    <text evidence="3">The sequence shown here is derived from an EMBL/GenBank/DDBJ whole genome shotgun (WGS) entry which is preliminary data.</text>
</comment>
<dbReference type="GeneID" id="29990521"/>
<evidence type="ECO:0000313" key="3">
    <source>
        <dbReference type="EMBL" id="PON25395.1"/>
    </source>
</evidence>
<sequence>MTPKPSFLLLGTSDLIDVSAVQESNGTPATVLDTFLGRLCPNPNNPTQDWTPLDPSPFYELPPLITEAKNAQEVVDTLTSNIVGFQLSEIVKTEGGWGGGSNVDVSAQTIRTFNLPRQSQVLKAMWQDLKVRKDILETLGEQSKLYMVVGFKTCINAEAQWLASKNWTGRLSLSVTEILAVAGVPIPPWLEVKIKAGCDRDKTIVQMASLFGERIFAVRYRQVARRNRILQLMQGENVPEITIAKREATSLDGPMTYAGADDSPGDDPDSIDWVKASNDANLSSTDPDVNDIQLVPLETVIEPGLDQMIIEI</sequence>
<reference evidence="3 4" key="1">
    <citation type="journal article" date="2016" name="Genome Announc.">
        <title>Draft Whole-Genome Sequence of Trichoderma gamsii T6085, a Promising Biocontrol Agent of Fusarium Head Blight on Wheat.</title>
        <authorList>
            <person name="Baroncelli R."/>
            <person name="Zapparata A."/>
            <person name="Piaggeschi G."/>
            <person name="Sarrocco S."/>
            <person name="Vannacci G."/>
        </authorList>
    </citation>
    <scope>NUCLEOTIDE SEQUENCE [LARGE SCALE GENOMIC DNA]</scope>
    <source>
        <strain evidence="3 4">T6085</strain>
    </source>
</reference>
<reference evidence="3" key="3">
    <citation type="submission" date="2017-08" db="EMBL/GenBank/DDBJ databases">
        <title>Trichoderma gamsii strain T6085, whole genome shotgun sequencing project.</title>
        <authorList>
            <person name="Baroncelli R."/>
        </authorList>
    </citation>
    <scope>NUCLEOTIDE SEQUENCE</scope>
    <source>
        <strain evidence="3">T6085</strain>
    </source>
</reference>